<dbReference type="SUPFAM" id="SSF53335">
    <property type="entry name" value="S-adenosyl-L-methionine-dependent methyltransferases"/>
    <property type="match status" value="1"/>
</dbReference>
<dbReference type="AlphaFoldDB" id="A0A2S6CPC2"/>
<dbReference type="PANTHER" id="PTHR43861:SF1">
    <property type="entry name" value="TRANS-ACONITATE 2-METHYLTRANSFERASE"/>
    <property type="match status" value="1"/>
</dbReference>
<reference evidence="1 2" key="1">
    <citation type="submission" date="2018-02" db="EMBL/GenBank/DDBJ databases">
        <title>Discovery of a pederin family compound in a non-symbiotic bloom-forming cyanobacterium.</title>
        <authorList>
            <person name="Kust A."/>
            <person name="Mares J."/>
            <person name="Jokela J."/>
            <person name="Urajova P."/>
            <person name="Hajek J."/>
            <person name="Saurav K."/>
            <person name="Voracova K."/>
            <person name="Fewer D.P."/>
            <person name="Haapaniemi E."/>
            <person name="Permi P."/>
            <person name="Rehakova K."/>
            <person name="Sivonen K."/>
            <person name="Hrouzek P."/>
        </authorList>
    </citation>
    <scope>NUCLEOTIDE SEQUENCE [LARGE SCALE GENOMIC DNA]</scope>
    <source>
        <strain evidence="1 2">CHARLIE-1</strain>
    </source>
</reference>
<keyword evidence="1" id="KW-0808">Transferase</keyword>
<dbReference type="Gene3D" id="3.40.50.150">
    <property type="entry name" value="Vaccinia Virus protein VP39"/>
    <property type="match status" value="1"/>
</dbReference>
<sequence>MPRLPLPSSLSSYYTASFNLKHHIQEFLHLDSEIVESRLETSQQQMAELGHKDFDWEQATAFYRDKVGEFYLFDLGAWHLASHEYIEDTLLLITNHAQGRVLDFGGGIGTHTLGTALCPQVEQVVYCDINPINRDFVKYRAEQMGLSQKIVFCQEIAANETFDTVISFDVLEHLPDPSQQLLKFHQALTNDGKIILNWCFFKGVNQEHPFHLDDPYLVDIFYRTLQSKFLEIYHPYQITSRCYRKLI</sequence>
<name>A0A2S6CPC2_9CYAN</name>
<comment type="caution">
    <text evidence="1">The sequence shown here is derived from an EMBL/GenBank/DDBJ whole genome shotgun (WGS) entry which is preliminary data.</text>
</comment>
<proteinExistence type="predicted"/>
<dbReference type="GO" id="GO:0032259">
    <property type="term" value="P:methylation"/>
    <property type="evidence" value="ECO:0007669"/>
    <property type="project" value="UniProtKB-KW"/>
</dbReference>
<dbReference type="RefSeq" id="WP_104389522.1">
    <property type="nucleotide sequence ID" value="NZ_PGEM01000206.1"/>
</dbReference>
<gene>
    <name evidence="1" type="ORF">CUN59_20285</name>
</gene>
<dbReference type="CDD" id="cd02440">
    <property type="entry name" value="AdoMet_MTases"/>
    <property type="match status" value="1"/>
</dbReference>
<dbReference type="GO" id="GO:0008168">
    <property type="term" value="F:methyltransferase activity"/>
    <property type="evidence" value="ECO:0007669"/>
    <property type="project" value="UniProtKB-KW"/>
</dbReference>
<accession>A0A2S6CPC2</accession>
<dbReference type="EMBL" id="PGEM01000206">
    <property type="protein sequence ID" value="PPJ61559.1"/>
    <property type="molecule type" value="Genomic_DNA"/>
</dbReference>
<dbReference type="InterPro" id="IPR029063">
    <property type="entry name" value="SAM-dependent_MTases_sf"/>
</dbReference>
<dbReference type="PANTHER" id="PTHR43861">
    <property type="entry name" value="TRANS-ACONITATE 2-METHYLTRANSFERASE-RELATED"/>
    <property type="match status" value="1"/>
</dbReference>
<dbReference type="Pfam" id="PF13489">
    <property type="entry name" value="Methyltransf_23"/>
    <property type="match status" value="1"/>
</dbReference>
<keyword evidence="2" id="KW-1185">Reference proteome</keyword>
<protein>
    <submittedName>
        <fullName evidence="1">SAM-dependent methyltransferase</fullName>
    </submittedName>
</protein>
<evidence type="ECO:0000313" key="1">
    <source>
        <dbReference type="EMBL" id="PPJ61559.1"/>
    </source>
</evidence>
<dbReference type="OrthoDB" id="7056580at2"/>
<dbReference type="Proteomes" id="UP000239589">
    <property type="component" value="Unassembled WGS sequence"/>
</dbReference>
<organism evidence="1 2">
    <name type="scientific">Cuspidothrix issatschenkoi CHARLIE-1</name>
    <dbReference type="NCBI Taxonomy" id="2052836"/>
    <lineage>
        <taxon>Bacteria</taxon>
        <taxon>Bacillati</taxon>
        <taxon>Cyanobacteriota</taxon>
        <taxon>Cyanophyceae</taxon>
        <taxon>Nostocales</taxon>
        <taxon>Aphanizomenonaceae</taxon>
        <taxon>Cuspidothrix</taxon>
    </lineage>
</organism>
<keyword evidence="1" id="KW-0489">Methyltransferase</keyword>
<evidence type="ECO:0000313" key="2">
    <source>
        <dbReference type="Proteomes" id="UP000239589"/>
    </source>
</evidence>